<evidence type="ECO:0000313" key="2">
    <source>
        <dbReference type="Proteomes" id="UP000244910"/>
    </source>
</evidence>
<accession>A0A2U8DKN7</accession>
<dbReference type="InterPro" id="IPR030910">
    <property type="entry name" value="SLAP_dom"/>
</dbReference>
<name>A0A2U8DKN7_9CLOT</name>
<proteinExistence type="predicted"/>
<dbReference type="RefSeq" id="WP_032076152.1">
    <property type="nucleotide sequence ID" value="NZ_CP020953.1"/>
</dbReference>
<dbReference type="AlphaFoldDB" id="A0A2U8DKN7"/>
<gene>
    <name evidence="1" type="ORF">B9W14_01050</name>
</gene>
<dbReference type="KEGG" id="cdrk:B9W14_01050"/>
<sequence>MVKKVQNNKSDKVEDLNIETLEVPTVLSLLENDDNVMSDIQKDILGDEIEELPPIKEGQLNVSGIYVYDLGEKLEVKAYIRNGFSKEVSLDDVPLVIYNSKKEMLAYQIFDLKSIGAIPPKGARPVKVYFEKKNVYVENIPMDDWSIGFDTSIKASKRVKVNYEKLPRTIEVQDKLVLDNFLKNLPDINEGEFVISTFSIGIQKDGNIIVTVVMRNGNTEAIALNKLPVSVIDANGNVVKSNLFKLENFEVGALKARIFNFAFPTNFKLEKDVALDDWKIEFALKEVAKQPLNKEQNTEN</sequence>
<dbReference type="NCBIfam" id="TIGR04398">
    <property type="entry name" value="SLAP_DUP"/>
    <property type="match status" value="2"/>
</dbReference>
<dbReference type="OrthoDB" id="1907642at2"/>
<reference evidence="2" key="1">
    <citation type="submission" date="2017-04" db="EMBL/GenBank/DDBJ databases">
        <authorList>
            <person name="Song Y."/>
            <person name="Cho B.-K."/>
        </authorList>
    </citation>
    <scope>NUCLEOTIDE SEQUENCE [LARGE SCALE GENOMIC DNA]</scope>
    <source>
        <strain evidence="2">SL1</strain>
    </source>
</reference>
<evidence type="ECO:0000313" key="1">
    <source>
        <dbReference type="EMBL" id="AWI03148.1"/>
    </source>
</evidence>
<protein>
    <submittedName>
        <fullName evidence="1">SLAP domain-containing protein</fullName>
    </submittedName>
</protein>
<organism evidence="1 2">
    <name type="scientific">Clostridium drakei</name>
    <dbReference type="NCBI Taxonomy" id="332101"/>
    <lineage>
        <taxon>Bacteria</taxon>
        <taxon>Bacillati</taxon>
        <taxon>Bacillota</taxon>
        <taxon>Clostridia</taxon>
        <taxon>Eubacteriales</taxon>
        <taxon>Clostridiaceae</taxon>
        <taxon>Clostridium</taxon>
    </lineage>
</organism>
<dbReference type="EMBL" id="CP020953">
    <property type="protein sequence ID" value="AWI03148.1"/>
    <property type="molecule type" value="Genomic_DNA"/>
</dbReference>
<keyword evidence="2" id="KW-1185">Reference proteome</keyword>
<dbReference type="Proteomes" id="UP000244910">
    <property type="component" value="Chromosome"/>
</dbReference>